<dbReference type="InterPro" id="IPR010093">
    <property type="entry name" value="SinI_DNA-bd"/>
</dbReference>
<dbReference type="AlphaFoldDB" id="A0A0F8Y4X1"/>
<name>A0A0F8Y4X1_9ZZZZ</name>
<evidence type="ECO:0000256" key="1">
    <source>
        <dbReference type="SAM" id="MobiDB-lite"/>
    </source>
</evidence>
<dbReference type="NCBIfam" id="TIGR01764">
    <property type="entry name" value="excise"/>
    <property type="match status" value="1"/>
</dbReference>
<dbReference type="SUPFAM" id="SSF46955">
    <property type="entry name" value="Putative DNA-binding domain"/>
    <property type="match status" value="1"/>
</dbReference>
<protein>
    <recommendedName>
        <fullName evidence="2">Helix-turn-helix domain-containing protein</fullName>
    </recommendedName>
</protein>
<dbReference type="Pfam" id="PF12728">
    <property type="entry name" value="HTH_17"/>
    <property type="match status" value="1"/>
</dbReference>
<organism evidence="3">
    <name type="scientific">marine sediment metagenome</name>
    <dbReference type="NCBI Taxonomy" id="412755"/>
    <lineage>
        <taxon>unclassified sequences</taxon>
        <taxon>metagenomes</taxon>
        <taxon>ecological metagenomes</taxon>
    </lineage>
</organism>
<feature type="compositionally biased region" description="Basic residues" evidence="1">
    <location>
        <begin position="40"/>
        <end position="51"/>
    </location>
</feature>
<proteinExistence type="predicted"/>
<gene>
    <name evidence="3" type="ORF">LCGC14_3137400</name>
</gene>
<reference evidence="3" key="1">
    <citation type="journal article" date="2015" name="Nature">
        <title>Complex archaea that bridge the gap between prokaryotes and eukaryotes.</title>
        <authorList>
            <person name="Spang A."/>
            <person name="Saw J.H."/>
            <person name="Jorgensen S.L."/>
            <person name="Zaremba-Niedzwiedzka K."/>
            <person name="Martijn J."/>
            <person name="Lind A.E."/>
            <person name="van Eijk R."/>
            <person name="Schleper C."/>
            <person name="Guy L."/>
            <person name="Ettema T.J."/>
        </authorList>
    </citation>
    <scope>NUCLEOTIDE SEQUENCE</scope>
</reference>
<feature type="domain" description="Helix-turn-helix" evidence="2">
    <location>
        <begin position="62"/>
        <end position="110"/>
    </location>
</feature>
<feature type="region of interest" description="Disordered" evidence="1">
    <location>
        <begin position="1"/>
        <end position="52"/>
    </location>
</feature>
<evidence type="ECO:0000313" key="3">
    <source>
        <dbReference type="EMBL" id="KKK49204.1"/>
    </source>
</evidence>
<dbReference type="InterPro" id="IPR041657">
    <property type="entry name" value="HTH_17"/>
</dbReference>
<dbReference type="GO" id="GO:0003677">
    <property type="term" value="F:DNA binding"/>
    <property type="evidence" value="ECO:0007669"/>
    <property type="project" value="InterPro"/>
</dbReference>
<comment type="caution">
    <text evidence="3">The sequence shown here is derived from an EMBL/GenBank/DDBJ whole genome shotgun (WGS) entry which is preliminary data.</text>
</comment>
<dbReference type="EMBL" id="LAZR01068669">
    <property type="protein sequence ID" value="KKK49204.1"/>
    <property type="molecule type" value="Genomic_DNA"/>
</dbReference>
<accession>A0A0F8Y4X1</accession>
<evidence type="ECO:0000259" key="2">
    <source>
        <dbReference type="Pfam" id="PF12728"/>
    </source>
</evidence>
<sequence length="113" mass="12601">MTIPVTPKDGHPQRSANKAKADGLSRPLDSVSHAQARTPGKTKAKKKKAKRQPCIVPGVQRLYSVKEAASYLRLSPWTVRSLGWNGEIPQVKIGRRVLYDRQDLDHYIEGAKT</sequence>
<dbReference type="InterPro" id="IPR009061">
    <property type="entry name" value="DNA-bd_dom_put_sf"/>
</dbReference>